<dbReference type="EMBL" id="CP145316">
    <property type="protein sequence ID" value="XAM19083.1"/>
    <property type="molecule type" value="Genomic_DNA"/>
</dbReference>
<dbReference type="SMART" id="SM00987">
    <property type="entry name" value="UreE_C"/>
    <property type="match status" value="1"/>
</dbReference>
<dbReference type="InterPro" id="IPR026353">
    <property type="entry name" value="Hypoxan-DNA_Glyclase"/>
</dbReference>
<dbReference type="SMART" id="SM00986">
    <property type="entry name" value="UDG"/>
    <property type="match status" value="1"/>
</dbReference>
<dbReference type="GO" id="GO:0033958">
    <property type="term" value="F:DNA-deoxyinosine glycosylase activity"/>
    <property type="evidence" value="ECO:0007669"/>
    <property type="project" value="UniProtKB-EC"/>
</dbReference>
<dbReference type="Proteomes" id="UP001434737">
    <property type="component" value="Chromosome"/>
</dbReference>
<dbReference type="Pfam" id="PF03167">
    <property type="entry name" value="UDG"/>
    <property type="match status" value="1"/>
</dbReference>
<dbReference type="RefSeq" id="WP_343354236.1">
    <property type="nucleotide sequence ID" value="NZ_CP145316.1"/>
</dbReference>
<dbReference type="Gene3D" id="3.40.470.10">
    <property type="entry name" value="Uracil-DNA glycosylase-like domain"/>
    <property type="match status" value="1"/>
</dbReference>
<keyword evidence="2" id="KW-0378">Hydrolase</keyword>
<dbReference type="NCBIfam" id="TIGR04274">
    <property type="entry name" value="hypoxanDNAglyco"/>
    <property type="match status" value="1"/>
</dbReference>
<proteinExistence type="predicted"/>
<protein>
    <submittedName>
        <fullName evidence="2">DNA-deoxyinosine glycosylase</fullName>
        <ecNumber evidence="2">3.2.2.15</ecNumber>
    </submittedName>
</protein>
<keyword evidence="2" id="KW-0326">Glycosidase</keyword>
<dbReference type="InterPro" id="IPR005122">
    <property type="entry name" value="Uracil-DNA_glycosylase-like"/>
</dbReference>
<evidence type="ECO:0000313" key="2">
    <source>
        <dbReference type="EMBL" id="XAM19083.1"/>
    </source>
</evidence>
<evidence type="ECO:0000259" key="1">
    <source>
        <dbReference type="SMART" id="SM00986"/>
    </source>
</evidence>
<name>A0ABZ3FA99_9HELI</name>
<dbReference type="InterPro" id="IPR036895">
    <property type="entry name" value="Uracil-DNA_glycosylase-like_sf"/>
</dbReference>
<dbReference type="CDD" id="cd10032">
    <property type="entry name" value="UDG-F6_HDG"/>
    <property type="match status" value="1"/>
</dbReference>
<gene>
    <name evidence="2" type="ORF">V3I05_01090</name>
</gene>
<accession>A0ABZ3FA99</accession>
<feature type="domain" description="Uracil-DNA glycosylase-like" evidence="1">
    <location>
        <begin position="10"/>
        <end position="160"/>
    </location>
</feature>
<dbReference type="EC" id="3.2.2.15" evidence="2"/>
<reference evidence="2 3" key="1">
    <citation type="submission" date="2024-02" db="EMBL/GenBank/DDBJ databases">
        <title>Genome and pathogenicity analysis of Helicobacter mastomyrinus isolated from mice.</title>
        <authorList>
            <person name="Zhu L."/>
        </authorList>
    </citation>
    <scope>NUCLEOTIDE SEQUENCE [LARGE SCALE GENOMIC DNA]</scope>
    <source>
        <strain evidence="2 3">Hm-17</strain>
    </source>
</reference>
<sequence>MHTYHTHPFSPVFDKHSKVLILGSFPSMISRDEGFYYAHSRNRFWQILSYLFESDITKGSVESKKQFLLTHHIALWDIVSECSIAHSSDASLKCAKFNDLDVILSQADIGAIFCNGRKAYTLFTDFASMQPHFCIQSFLLPSSSPANARYSLEKLLCEWEIVRDYVKA</sequence>
<organism evidence="2 3">
    <name type="scientific">Helicobacter mastomyrinus</name>
    <dbReference type="NCBI Taxonomy" id="287948"/>
    <lineage>
        <taxon>Bacteria</taxon>
        <taxon>Pseudomonadati</taxon>
        <taxon>Campylobacterota</taxon>
        <taxon>Epsilonproteobacteria</taxon>
        <taxon>Campylobacterales</taxon>
        <taxon>Helicobacteraceae</taxon>
        <taxon>Helicobacter</taxon>
    </lineage>
</organism>
<dbReference type="SUPFAM" id="SSF52141">
    <property type="entry name" value="Uracil-DNA glycosylase-like"/>
    <property type="match status" value="1"/>
</dbReference>
<keyword evidence="3" id="KW-1185">Reference proteome</keyword>
<evidence type="ECO:0000313" key="3">
    <source>
        <dbReference type="Proteomes" id="UP001434737"/>
    </source>
</evidence>